<dbReference type="Gene3D" id="3.30.70.1900">
    <property type="match status" value="1"/>
</dbReference>
<dbReference type="GO" id="GO:0016788">
    <property type="term" value="F:hydrolase activity, acting on ester bonds"/>
    <property type="evidence" value="ECO:0007669"/>
    <property type="project" value="InterPro"/>
</dbReference>
<organism evidence="5 6">
    <name type="scientific">Coprobacter fastidiosus</name>
    <dbReference type="NCBI Taxonomy" id="1099853"/>
    <lineage>
        <taxon>Bacteria</taxon>
        <taxon>Pseudomonadati</taxon>
        <taxon>Bacteroidota</taxon>
        <taxon>Bacteroidia</taxon>
        <taxon>Bacteroidales</taxon>
        <taxon>Barnesiellaceae</taxon>
        <taxon>Coprobacter</taxon>
    </lineage>
</organism>
<dbReference type="PANTHER" id="PTHR36984">
    <property type="entry name" value="CRISPR-ASSOCIATED ENDORIBONUCLEASE CAS6 1"/>
    <property type="match status" value="1"/>
</dbReference>
<dbReference type="GO" id="GO:0051607">
    <property type="term" value="P:defense response to virus"/>
    <property type="evidence" value="ECO:0007669"/>
    <property type="project" value="UniProtKB-KW"/>
</dbReference>
<reference evidence="5 6" key="1">
    <citation type="journal article" date="2018" name="Nat. Biotechnol.">
        <title>A standardized bacterial taxonomy based on genome phylogeny substantially revises the tree of life.</title>
        <authorList>
            <person name="Parks D.H."/>
            <person name="Chuvochina M."/>
            <person name="Waite D.W."/>
            <person name="Rinke C."/>
            <person name="Skarshewski A."/>
            <person name="Chaumeil P.A."/>
            <person name="Hugenholtz P."/>
        </authorList>
    </citation>
    <scope>NUCLEOTIDE SEQUENCE [LARGE SCALE GENOMIC DNA]</scope>
    <source>
        <strain evidence="5">UBA11482</strain>
    </source>
</reference>
<dbReference type="GO" id="GO:0003723">
    <property type="term" value="F:RNA binding"/>
    <property type="evidence" value="ECO:0007669"/>
    <property type="project" value="UniProtKB-KW"/>
</dbReference>
<comment type="caution">
    <text evidence="5">The sequence shown here is derived from an EMBL/GenBank/DDBJ whole genome shotgun (WGS) entry which is preliminary data.</text>
</comment>
<dbReference type="AlphaFoldDB" id="A0A316RBC4"/>
<dbReference type="InterPro" id="IPR049435">
    <property type="entry name" value="Cas_Cas6_C"/>
</dbReference>
<sequence length="257" mass="30136">MRFKLILTVNSEHSGNVLPVSYQYELSSCIHRILTDNKELYEQWLRMNGFLPEMSVKYRLLSISNFYIPKIKVETDRLFILSKRVQLWISCLPERGTEDFIKALFAGKILLIGDRHTQVELQVDDIIKTDMDSYPETLSYLSLSPIVFVHVRPNRSIEYVSPYTPGYGEVLLNHILEKYRHFYGKDFSDNMNFNFELLSEPKRKGIFIKRFTKEESKIIGYMYKFKLTLHPVLHQLIHNTGLGDKVNLGFGCIEILE</sequence>
<evidence type="ECO:0000256" key="3">
    <source>
        <dbReference type="ARBA" id="ARBA00023118"/>
    </source>
</evidence>
<dbReference type="InterPro" id="IPR010156">
    <property type="entry name" value="CRISPR-assoc_prot_Cas6"/>
</dbReference>
<keyword evidence="3" id="KW-0051">Antiviral defense</keyword>
<keyword evidence="2" id="KW-0694">RNA-binding</keyword>
<dbReference type="EMBL" id="DNWC01000019">
    <property type="protein sequence ID" value="HBJ07592.1"/>
    <property type="molecule type" value="Genomic_DNA"/>
</dbReference>
<evidence type="ECO:0000259" key="4">
    <source>
        <dbReference type="Pfam" id="PF01881"/>
    </source>
</evidence>
<name>A0A316RBC4_9BACT</name>
<accession>A0A316RBC4</accession>
<dbReference type="Pfam" id="PF01881">
    <property type="entry name" value="Cas_Cas6_C"/>
    <property type="match status" value="1"/>
</dbReference>
<dbReference type="InterPro" id="IPR045747">
    <property type="entry name" value="CRISPR-assoc_prot_Cas6_N_sf"/>
</dbReference>
<dbReference type="Gene3D" id="3.30.70.1890">
    <property type="match status" value="1"/>
</dbReference>
<dbReference type="RefSeq" id="WP_022389911.1">
    <property type="nucleotide sequence ID" value="NZ_CAJKYL010000025.1"/>
</dbReference>
<evidence type="ECO:0000256" key="1">
    <source>
        <dbReference type="ARBA" id="ARBA00005937"/>
    </source>
</evidence>
<proteinExistence type="inferred from homology"/>
<dbReference type="PANTHER" id="PTHR36984:SF1">
    <property type="entry name" value="CRISPR-ASSOCIATED ENDORIBONUCLEASE CAS6 1"/>
    <property type="match status" value="1"/>
</dbReference>
<dbReference type="NCBIfam" id="TIGR01877">
    <property type="entry name" value="cas_cas6"/>
    <property type="match status" value="1"/>
</dbReference>
<evidence type="ECO:0000313" key="5">
    <source>
        <dbReference type="EMBL" id="HBJ07592.1"/>
    </source>
</evidence>
<dbReference type="Proteomes" id="UP000262954">
    <property type="component" value="Unassembled WGS sequence"/>
</dbReference>
<protein>
    <submittedName>
        <fullName evidence="5">CRISPR-associated endoribonuclease Cas6</fullName>
    </submittedName>
</protein>
<feature type="domain" description="CRISPR associated protein Cas6 C-terminal" evidence="4">
    <location>
        <begin position="142"/>
        <end position="255"/>
    </location>
</feature>
<comment type="similarity">
    <text evidence="1">Belongs to the CRISPR-associated protein Cas6/Cse3/CasE family.</text>
</comment>
<evidence type="ECO:0000256" key="2">
    <source>
        <dbReference type="ARBA" id="ARBA00022884"/>
    </source>
</evidence>
<dbReference type="CDD" id="cd21140">
    <property type="entry name" value="Cas6_I-like"/>
    <property type="match status" value="1"/>
</dbReference>
<evidence type="ECO:0000313" key="6">
    <source>
        <dbReference type="Proteomes" id="UP000262954"/>
    </source>
</evidence>
<gene>
    <name evidence="5" type="primary">cas6</name>
    <name evidence="5" type="ORF">DDY73_01170</name>
</gene>